<organism evidence="3 4">
    <name type="scientific">Phascolomyces articulosus</name>
    <dbReference type="NCBI Taxonomy" id="60185"/>
    <lineage>
        <taxon>Eukaryota</taxon>
        <taxon>Fungi</taxon>
        <taxon>Fungi incertae sedis</taxon>
        <taxon>Mucoromycota</taxon>
        <taxon>Mucoromycotina</taxon>
        <taxon>Mucoromycetes</taxon>
        <taxon>Mucorales</taxon>
        <taxon>Lichtheimiaceae</taxon>
        <taxon>Phascolomyces</taxon>
    </lineage>
</organism>
<dbReference type="SUPFAM" id="SSF81383">
    <property type="entry name" value="F-box domain"/>
    <property type="match status" value="1"/>
</dbReference>
<dbReference type="InterPro" id="IPR011990">
    <property type="entry name" value="TPR-like_helical_dom_sf"/>
</dbReference>
<feature type="domain" description="F-box" evidence="2">
    <location>
        <begin position="185"/>
        <end position="232"/>
    </location>
</feature>
<keyword evidence="4" id="KW-1185">Reference proteome</keyword>
<proteinExistence type="predicted"/>
<keyword evidence="1" id="KW-0472">Membrane</keyword>
<evidence type="ECO:0000313" key="4">
    <source>
        <dbReference type="Proteomes" id="UP001209540"/>
    </source>
</evidence>
<comment type="caution">
    <text evidence="3">The sequence shown here is derived from an EMBL/GenBank/DDBJ whole genome shotgun (WGS) entry which is preliminary data.</text>
</comment>
<keyword evidence="1" id="KW-0812">Transmembrane</keyword>
<name>A0AAD5KNR0_9FUNG</name>
<accession>A0AAD5KNR0</accession>
<dbReference type="InterPro" id="IPR036047">
    <property type="entry name" value="F-box-like_dom_sf"/>
</dbReference>
<evidence type="ECO:0000256" key="1">
    <source>
        <dbReference type="SAM" id="Phobius"/>
    </source>
</evidence>
<dbReference type="AlphaFoldDB" id="A0AAD5KNR0"/>
<reference evidence="3" key="1">
    <citation type="journal article" date="2022" name="IScience">
        <title>Evolution of zygomycete secretomes and the origins of terrestrial fungal ecologies.</title>
        <authorList>
            <person name="Chang Y."/>
            <person name="Wang Y."/>
            <person name="Mondo S."/>
            <person name="Ahrendt S."/>
            <person name="Andreopoulos W."/>
            <person name="Barry K."/>
            <person name="Beard J."/>
            <person name="Benny G.L."/>
            <person name="Blankenship S."/>
            <person name="Bonito G."/>
            <person name="Cuomo C."/>
            <person name="Desiro A."/>
            <person name="Gervers K.A."/>
            <person name="Hundley H."/>
            <person name="Kuo A."/>
            <person name="LaButti K."/>
            <person name="Lang B.F."/>
            <person name="Lipzen A."/>
            <person name="O'Donnell K."/>
            <person name="Pangilinan J."/>
            <person name="Reynolds N."/>
            <person name="Sandor L."/>
            <person name="Smith M.E."/>
            <person name="Tsang A."/>
            <person name="Grigoriev I.V."/>
            <person name="Stajich J.E."/>
            <person name="Spatafora J.W."/>
        </authorList>
    </citation>
    <scope>NUCLEOTIDE SEQUENCE</scope>
    <source>
        <strain evidence="3">RSA 2281</strain>
    </source>
</reference>
<dbReference type="Gene3D" id="3.80.10.10">
    <property type="entry name" value="Ribonuclease Inhibitor"/>
    <property type="match status" value="1"/>
</dbReference>
<dbReference type="PROSITE" id="PS50181">
    <property type="entry name" value="FBOX"/>
    <property type="match status" value="1"/>
</dbReference>
<dbReference type="Pfam" id="PF00646">
    <property type="entry name" value="F-box"/>
    <property type="match status" value="1"/>
</dbReference>
<dbReference type="SUPFAM" id="SSF52047">
    <property type="entry name" value="RNI-like"/>
    <property type="match status" value="1"/>
</dbReference>
<reference evidence="3" key="2">
    <citation type="submission" date="2023-02" db="EMBL/GenBank/DDBJ databases">
        <authorList>
            <consortium name="DOE Joint Genome Institute"/>
            <person name="Mondo S.J."/>
            <person name="Chang Y."/>
            <person name="Wang Y."/>
            <person name="Ahrendt S."/>
            <person name="Andreopoulos W."/>
            <person name="Barry K."/>
            <person name="Beard J."/>
            <person name="Benny G.L."/>
            <person name="Blankenship S."/>
            <person name="Bonito G."/>
            <person name="Cuomo C."/>
            <person name="Desiro A."/>
            <person name="Gervers K.A."/>
            <person name="Hundley H."/>
            <person name="Kuo A."/>
            <person name="LaButti K."/>
            <person name="Lang B.F."/>
            <person name="Lipzen A."/>
            <person name="O'Donnell K."/>
            <person name="Pangilinan J."/>
            <person name="Reynolds N."/>
            <person name="Sandor L."/>
            <person name="Smith M.W."/>
            <person name="Tsang A."/>
            <person name="Grigoriev I.V."/>
            <person name="Stajich J.E."/>
            <person name="Spatafora J.W."/>
        </authorList>
    </citation>
    <scope>NUCLEOTIDE SEQUENCE</scope>
    <source>
        <strain evidence="3">RSA 2281</strain>
    </source>
</reference>
<evidence type="ECO:0000259" key="2">
    <source>
        <dbReference type="PROSITE" id="PS50181"/>
    </source>
</evidence>
<dbReference type="InterPro" id="IPR001810">
    <property type="entry name" value="F-box_dom"/>
</dbReference>
<evidence type="ECO:0000313" key="3">
    <source>
        <dbReference type="EMBL" id="KAI9276670.1"/>
    </source>
</evidence>
<keyword evidence="1" id="KW-1133">Transmembrane helix</keyword>
<dbReference type="Gene3D" id="1.25.40.10">
    <property type="entry name" value="Tetratricopeptide repeat domain"/>
    <property type="match status" value="1"/>
</dbReference>
<protein>
    <recommendedName>
        <fullName evidence="2">F-box domain-containing protein</fullName>
    </recommendedName>
</protein>
<dbReference type="Gene3D" id="1.20.1280.50">
    <property type="match status" value="1"/>
</dbReference>
<feature type="transmembrane region" description="Helical" evidence="1">
    <location>
        <begin position="12"/>
        <end position="35"/>
    </location>
</feature>
<sequence>MNAHKFHVHGEIRYYANLLFGTPILLVLMTIQVFYCYQKPLSFYSISVMHVQIRISAAEQIYAMHCCTSHSCSSSEPSEFNFVTKEELQSLNREEIQNVILPRIQDGLNHGYNDEAIRQSTLQIKAWKSNRNLAELLHSSETLIKMAPEDPEGYLNVAEVYSMRGQQTSAMAIMKKGMKKVPNNDDFIGLLPYDIACKVIDHIPKKSLVDCSQISHSWRDRILHYPSLWQIYSIKLWDDLSMPLFPKVIPYIEELRFDGSDPNKSFVFDKFMNILGRANFSSRVLILDYRVTKKHGSEFVNVSSTITNISFYFNGEQAIPLSQILMDFRNLTSLEYCCGSSTTKWFSVPTLPYTTSLQYVSFGTQSSTVIMESAHINLLFRNSPHLRFIVLSNIDEHVLSTVWQHCHNIILFMFNNTEEFPDEIIQRIPNDTTGLYYLSLREVSSVGYVRQLMETYQNKLNELLLQPLPWTTSDPLLTMTMPQVEKITINLGEASVMEHQILSLLRHCPSTKSLTFQHFIEQKITTNIFQTIGLLQHLELLRIHCSEISADEDVAVQSFQKLNNLKEASIVGCSGMVNILFDAVAHIPNLEKINIFNEKDDEDEENYTMDQLHNFTRKLSILKCLRDIRFVGMTLSVDALNEFQNNDSVETINLYGLEGVSQDEAREAIPPHISLSFDW</sequence>
<dbReference type="Proteomes" id="UP001209540">
    <property type="component" value="Unassembled WGS sequence"/>
</dbReference>
<dbReference type="EMBL" id="JAIXMP010000002">
    <property type="protein sequence ID" value="KAI9276670.1"/>
    <property type="molecule type" value="Genomic_DNA"/>
</dbReference>
<gene>
    <name evidence="3" type="ORF">BDA99DRAFT_531772</name>
</gene>
<dbReference type="InterPro" id="IPR032675">
    <property type="entry name" value="LRR_dom_sf"/>
</dbReference>